<evidence type="ECO:0000256" key="1">
    <source>
        <dbReference type="SAM" id="MobiDB-lite"/>
    </source>
</evidence>
<dbReference type="Proteomes" id="UP000546126">
    <property type="component" value="Unassembled WGS sequence"/>
</dbReference>
<organism evidence="2 3">
    <name type="scientific">Nonomuraea rhodomycinica</name>
    <dbReference type="NCBI Taxonomy" id="1712872"/>
    <lineage>
        <taxon>Bacteria</taxon>
        <taxon>Bacillati</taxon>
        <taxon>Actinomycetota</taxon>
        <taxon>Actinomycetes</taxon>
        <taxon>Streptosporangiales</taxon>
        <taxon>Streptosporangiaceae</taxon>
        <taxon>Nonomuraea</taxon>
    </lineage>
</organism>
<evidence type="ECO:0000313" key="2">
    <source>
        <dbReference type="EMBL" id="NUW47002.1"/>
    </source>
</evidence>
<reference evidence="2 3" key="1">
    <citation type="submission" date="2020-06" db="EMBL/GenBank/DDBJ databases">
        <authorList>
            <person name="Chanama M."/>
        </authorList>
    </citation>
    <scope>NUCLEOTIDE SEQUENCE [LARGE SCALE GENOMIC DNA]</scope>
    <source>
        <strain evidence="2 3">TBRC6557</strain>
    </source>
</reference>
<keyword evidence="3" id="KW-1185">Reference proteome</keyword>
<feature type="compositionally biased region" description="Low complexity" evidence="1">
    <location>
        <begin position="148"/>
        <end position="159"/>
    </location>
</feature>
<protein>
    <submittedName>
        <fullName evidence="2">Uncharacterized protein</fullName>
    </submittedName>
</protein>
<name>A0A7Y6IZ66_9ACTN</name>
<feature type="compositionally biased region" description="Basic residues" evidence="1">
    <location>
        <begin position="215"/>
        <end position="229"/>
    </location>
</feature>
<dbReference type="RefSeq" id="WP_175606442.1">
    <property type="nucleotide sequence ID" value="NZ_JABWGO010000024.1"/>
</dbReference>
<accession>A0A7Y6IZ66</accession>
<feature type="region of interest" description="Disordered" evidence="1">
    <location>
        <begin position="136"/>
        <end position="269"/>
    </location>
</feature>
<feature type="compositionally biased region" description="Low complexity" evidence="1">
    <location>
        <begin position="230"/>
        <end position="252"/>
    </location>
</feature>
<feature type="region of interest" description="Disordered" evidence="1">
    <location>
        <begin position="1"/>
        <end position="84"/>
    </location>
</feature>
<comment type="caution">
    <text evidence="2">The sequence shown here is derived from an EMBL/GenBank/DDBJ whole genome shotgun (WGS) entry which is preliminary data.</text>
</comment>
<feature type="compositionally biased region" description="Acidic residues" evidence="1">
    <location>
        <begin position="41"/>
        <end position="56"/>
    </location>
</feature>
<proteinExistence type="predicted"/>
<gene>
    <name evidence="2" type="ORF">HT134_43915</name>
</gene>
<evidence type="ECO:0000313" key="3">
    <source>
        <dbReference type="Proteomes" id="UP000546126"/>
    </source>
</evidence>
<dbReference type="EMBL" id="JABWGO010000024">
    <property type="protein sequence ID" value="NUW47002.1"/>
    <property type="molecule type" value="Genomic_DNA"/>
</dbReference>
<dbReference type="AlphaFoldDB" id="A0A7Y6IZ66"/>
<sequence>MHGEHDDPAPSAPANRPWRRAPYGMTPPPEPADANPAASAEADEWPVEEGPSEEEAYVPMDPRRYSPPTPPDDDEGGGVWYGPDPSRIDWRAVAPIAGVLAAAVLVGIVAAWPDALPEAEASPAATPVATLRYVETDEARPTPSESRTPFFVTPTPTYTNLLGKTPTASPDPAGALTPAPTPSRTRKPREQVEGDDGRLSVELDRPATEPETKPRTKKTTKPRTKKTTKPRSGGDSDQSGGTSTGKSSSGGTLMHRKCDELFPPGKPEFAARNSACHQLYG</sequence>
<feature type="compositionally biased region" description="Basic and acidic residues" evidence="1">
    <location>
        <begin position="188"/>
        <end position="214"/>
    </location>
</feature>